<dbReference type="EMBL" id="KE651167">
    <property type="protein sequence ID" value="EQC53029.1"/>
    <property type="molecule type" value="Genomic_DNA"/>
</dbReference>
<dbReference type="JaponicusDB" id="SJAG_06382">
    <property type="gene designation" value="ymr31"/>
</dbReference>
<evidence type="ECO:0000256" key="2">
    <source>
        <dbReference type="ARBA" id="ARBA00023128"/>
    </source>
</evidence>
<keyword evidence="2" id="KW-0496">Mitochondrion</keyword>
<dbReference type="Pfam" id="PF10937">
    <property type="entry name" value="Kgd4-YMR31"/>
    <property type="match status" value="1"/>
</dbReference>
<dbReference type="VEuPathDB" id="FungiDB:SJAG_06382"/>
<evidence type="ECO:0000256" key="3">
    <source>
        <dbReference type="ARBA" id="ARBA00043970"/>
    </source>
</evidence>
<reference evidence="4 6" key="1">
    <citation type="journal article" date="2011" name="Science">
        <title>Comparative functional genomics of the fission yeasts.</title>
        <authorList>
            <person name="Rhind N."/>
            <person name="Chen Z."/>
            <person name="Yassour M."/>
            <person name="Thompson D.A."/>
            <person name="Haas B.J."/>
            <person name="Habib N."/>
            <person name="Wapinski I."/>
            <person name="Roy S."/>
            <person name="Lin M.F."/>
            <person name="Heiman D.I."/>
            <person name="Young S.K."/>
            <person name="Furuya K."/>
            <person name="Guo Y."/>
            <person name="Pidoux A."/>
            <person name="Chen H.M."/>
            <person name="Robbertse B."/>
            <person name="Goldberg J.M."/>
            <person name="Aoki K."/>
            <person name="Bayne E.H."/>
            <person name="Berlin A.M."/>
            <person name="Desjardins C.A."/>
            <person name="Dobbs E."/>
            <person name="Dukaj L."/>
            <person name="Fan L."/>
            <person name="FitzGerald M.G."/>
            <person name="French C."/>
            <person name="Gujja S."/>
            <person name="Hansen K."/>
            <person name="Keifenheim D."/>
            <person name="Levin J.Z."/>
            <person name="Mosher R.A."/>
            <person name="Mueller C.A."/>
            <person name="Pfiffner J."/>
            <person name="Priest M."/>
            <person name="Russ C."/>
            <person name="Smialowska A."/>
            <person name="Swoboda P."/>
            <person name="Sykes S.M."/>
            <person name="Vaughn M."/>
            <person name="Vengrova S."/>
            <person name="Yoder R."/>
            <person name="Zeng Q."/>
            <person name="Allshire R."/>
            <person name="Baulcombe D."/>
            <person name="Birren B.W."/>
            <person name="Brown W."/>
            <person name="Ekwall K."/>
            <person name="Kellis M."/>
            <person name="Leatherwood J."/>
            <person name="Levin H."/>
            <person name="Margalit H."/>
            <person name="Martienssen R."/>
            <person name="Nieduszynski C.A."/>
            <person name="Spatafora J.W."/>
            <person name="Friedman N."/>
            <person name="Dalgaard J.Z."/>
            <person name="Baumann P."/>
            <person name="Niki H."/>
            <person name="Regev A."/>
            <person name="Nusbaum C."/>
        </authorList>
    </citation>
    <scope>NUCLEOTIDE SEQUENCE [LARGE SCALE GENOMIC DNA]</scope>
    <source>
        <strain evidence="6">yFS275 / FY16936</strain>
    </source>
</reference>
<keyword evidence="6" id="KW-1185">Reference proteome</keyword>
<dbReference type="GO" id="GO:0005739">
    <property type="term" value="C:mitochondrion"/>
    <property type="evidence" value="ECO:0007669"/>
    <property type="project" value="UniProtKB-SubCell"/>
</dbReference>
<organism evidence="4 6">
    <name type="scientific">Schizosaccharomyces japonicus (strain yFS275 / FY16936)</name>
    <name type="common">Fission yeast</name>
    <dbReference type="NCBI Taxonomy" id="402676"/>
    <lineage>
        <taxon>Eukaryota</taxon>
        <taxon>Fungi</taxon>
        <taxon>Dikarya</taxon>
        <taxon>Ascomycota</taxon>
        <taxon>Taphrinomycotina</taxon>
        <taxon>Schizosaccharomycetes</taxon>
        <taxon>Schizosaccharomycetales</taxon>
        <taxon>Schizosaccharomycetaceae</taxon>
        <taxon>Schizosaccharomyces</taxon>
    </lineage>
</organism>
<dbReference type="HOGENOM" id="CLU_2499156_0_0_1"/>
<comment type="subcellular location">
    <subcellularLocation>
        <location evidence="1">Mitochondrion</location>
    </subcellularLocation>
</comment>
<evidence type="ECO:0000256" key="1">
    <source>
        <dbReference type="ARBA" id="ARBA00004173"/>
    </source>
</evidence>
<dbReference type="GeneID" id="22831127"/>
<accession>T0T6H0</accession>
<protein>
    <submittedName>
        <fullName evidence="4">Uncharacterized protein</fullName>
    </submittedName>
</protein>
<dbReference type="RefSeq" id="XP_011049014.1">
    <property type="nucleotide sequence ID" value="XM_011050712.1"/>
</dbReference>
<comment type="similarity">
    <text evidence="3">Belongs to the alpha-ketoglutarate dehydrogenase component 4 family.</text>
</comment>
<name>T0T6H0_SCHJY</name>
<dbReference type="AlphaFoldDB" id="T0T6H0"/>
<sequence length="86" mass="9761">MGRTPLIRFCRHFIRSSPERFVHPASKVPLPPSFSASARSQASKPASVTRDFFFSREELPMRFRYRMLSVSEMDAIDSAGASTLDH</sequence>
<evidence type="ECO:0000313" key="4">
    <source>
        <dbReference type="EMBL" id="EQC53029.1"/>
    </source>
</evidence>
<evidence type="ECO:0000313" key="6">
    <source>
        <dbReference type="Proteomes" id="UP000001744"/>
    </source>
</evidence>
<dbReference type="InterPro" id="IPR020373">
    <property type="entry name" value="Kgd4/YMR-31"/>
</dbReference>
<dbReference type="GO" id="GO:0006103">
    <property type="term" value="P:2-oxoglutarate metabolic process"/>
    <property type="evidence" value="ECO:0007669"/>
    <property type="project" value="InterPro"/>
</dbReference>
<dbReference type="OrthoDB" id="2116030at2759"/>
<gene>
    <name evidence="5" type="primary">ymr31</name>
    <name evidence="4" type="ORF">SJAG_06382</name>
</gene>
<proteinExistence type="inferred from homology"/>
<evidence type="ECO:0000313" key="5">
    <source>
        <dbReference type="JaponicusDB" id="SJAG_06382"/>
    </source>
</evidence>
<dbReference type="Proteomes" id="UP000001744">
    <property type="component" value="Unassembled WGS sequence"/>
</dbReference>